<proteinExistence type="predicted"/>
<sequence length="67" mass="7293">MEVRTPSSLKLAGYSVCACARAFPRASLVPVVPFLVATHPREGRHALWVIQLGVAIHVAVFQPPPIY</sequence>
<dbReference type="AlphaFoldDB" id="A0A8H5HYR6"/>
<name>A0A8H5HYR6_9AGAR</name>
<dbReference type="Proteomes" id="UP000518752">
    <property type="component" value="Unassembled WGS sequence"/>
</dbReference>
<organism evidence="1 2">
    <name type="scientific">Collybiopsis confluens</name>
    <dbReference type="NCBI Taxonomy" id="2823264"/>
    <lineage>
        <taxon>Eukaryota</taxon>
        <taxon>Fungi</taxon>
        <taxon>Dikarya</taxon>
        <taxon>Basidiomycota</taxon>
        <taxon>Agaricomycotina</taxon>
        <taxon>Agaricomycetes</taxon>
        <taxon>Agaricomycetidae</taxon>
        <taxon>Agaricales</taxon>
        <taxon>Marasmiineae</taxon>
        <taxon>Omphalotaceae</taxon>
        <taxon>Collybiopsis</taxon>
    </lineage>
</organism>
<reference evidence="1 2" key="1">
    <citation type="journal article" date="2020" name="ISME J.">
        <title>Uncovering the hidden diversity of litter-decomposition mechanisms in mushroom-forming fungi.</title>
        <authorList>
            <person name="Floudas D."/>
            <person name="Bentzer J."/>
            <person name="Ahren D."/>
            <person name="Johansson T."/>
            <person name="Persson P."/>
            <person name="Tunlid A."/>
        </authorList>
    </citation>
    <scope>NUCLEOTIDE SEQUENCE [LARGE SCALE GENOMIC DNA]</scope>
    <source>
        <strain evidence="1 2">CBS 406.79</strain>
    </source>
</reference>
<dbReference type="EMBL" id="JAACJN010000008">
    <property type="protein sequence ID" value="KAF5391922.1"/>
    <property type="molecule type" value="Genomic_DNA"/>
</dbReference>
<evidence type="ECO:0000313" key="1">
    <source>
        <dbReference type="EMBL" id="KAF5391922.1"/>
    </source>
</evidence>
<evidence type="ECO:0000313" key="2">
    <source>
        <dbReference type="Proteomes" id="UP000518752"/>
    </source>
</evidence>
<gene>
    <name evidence="1" type="ORF">D9757_001615</name>
</gene>
<keyword evidence="2" id="KW-1185">Reference proteome</keyword>
<comment type="caution">
    <text evidence="1">The sequence shown here is derived from an EMBL/GenBank/DDBJ whole genome shotgun (WGS) entry which is preliminary data.</text>
</comment>
<accession>A0A8H5HYR6</accession>
<protein>
    <submittedName>
        <fullName evidence="1">Uncharacterized protein</fullName>
    </submittedName>
</protein>